<dbReference type="PANTHER" id="PTHR11487">
    <property type="entry name" value="THIOESTERASE"/>
    <property type="match status" value="1"/>
</dbReference>
<dbReference type="Pfam" id="PF00975">
    <property type="entry name" value="Thioesterase"/>
    <property type="match status" value="1"/>
</dbReference>
<proteinExistence type="inferred from homology"/>
<dbReference type="InterPro" id="IPR012223">
    <property type="entry name" value="TEII"/>
</dbReference>
<dbReference type="InterPro" id="IPR029058">
    <property type="entry name" value="AB_hydrolase_fold"/>
</dbReference>
<dbReference type="PANTHER" id="PTHR11487:SF0">
    <property type="entry name" value="S-ACYL FATTY ACID SYNTHASE THIOESTERASE, MEDIUM CHAIN"/>
    <property type="match status" value="1"/>
</dbReference>
<dbReference type="EMBL" id="JBHMCY010000089">
    <property type="protein sequence ID" value="MFB9467063.1"/>
    <property type="molecule type" value="Genomic_DNA"/>
</dbReference>
<evidence type="ECO:0000313" key="4">
    <source>
        <dbReference type="EMBL" id="MFB9467063.1"/>
    </source>
</evidence>
<protein>
    <submittedName>
        <fullName evidence="4">Thioesterase II family protein</fullName>
    </submittedName>
</protein>
<evidence type="ECO:0000256" key="1">
    <source>
        <dbReference type="ARBA" id="ARBA00007169"/>
    </source>
</evidence>
<dbReference type="SUPFAM" id="SSF53474">
    <property type="entry name" value="alpha/beta-Hydrolases"/>
    <property type="match status" value="1"/>
</dbReference>
<evidence type="ECO:0000259" key="3">
    <source>
        <dbReference type="SMART" id="SM00824"/>
    </source>
</evidence>
<gene>
    <name evidence="4" type="ORF">ACFF45_31350</name>
</gene>
<dbReference type="InterPro" id="IPR020802">
    <property type="entry name" value="TesA-like"/>
</dbReference>
<organism evidence="4 5">
    <name type="scientific">Streptomyces cinereospinus</name>
    <dbReference type="NCBI Taxonomy" id="285561"/>
    <lineage>
        <taxon>Bacteria</taxon>
        <taxon>Bacillati</taxon>
        <taxon>Actinomycetota</taxon>
        <taxon>Actinomycetes</taxon>
        <taxon>Kitasatosporales</taxon>
        <taxon>Streptomycetaceae</taxon>
        <taxon>Streptomyces</taxon>
    </lineage>
</organism>
<dbReference type="Proteomes" id="UP001589709">
    <property type="component" value="Unassembled WGS sequence"/>
</dbReference>
<dbReference type="InterPro" id="IPR001031">
    <property type="entry name" value="Thioesterase"/>
</dbReference>
<dbReference type="Gene3D" id="3.40.50.1820">
    <property type="entry name" value="alpha/beta hydrolase"/>
    <property type="match status" value="1"/>
</dbReference>
<reference evidence="4 5" key="1">
    <citation type="submission" date="2024-09" db="EMBL/GenBank/DDBJ databases">
        <authorList>
            <person name="Sun Q."/>
            <person name="Mori K."/>
        </authorList>
    </citation>
    <scope>NUCLEOTIDE SEQUENCE [LARGE SCALE GENOMIC DNA]</scope>
    <source>
        <strain evidence="4 5">JCM 6917</strain>
    </source>
</reference>
<keyword evidence="2" id="KW-0378">Hydrolase</keyword>
<feature type="domain" description="Thioesterase TesA-like" evidence="3">
    <location>
        <begin position="23"/>
        <end position="244"/>
    </location>
</feature>
<dbReference type="RefSeq" id="WP_381350171.1">
    <property type="nucleotide sequence ID" value="NZ_JBHMCY010000089.1"/>
</dbReference>
<comment type="caution">
    <text evidence="4">The sequence shown here is derived from an EMBL/GenBank/DDBJ whole genome shotgun (WGS) entry which is preliminary data.</text>
</comment>
<accession>A0ABV5N9V9</accession>
<name>A0ABV5N9V9_9ACTN</name>
<evidence type="ECO:0000256" key="2">
    <source>
        <dbReference type="ARBA" id="ARBA00022801"/>
    </source>
</evidence>
<dbReference type="SMART" id="SM00824">
    <property type="entry name" value="PKS_TE"/>
    <property type="match status" value="1"/>
</dbReference>
<evidence type="ECO:0000313" key="5">
    <source>
        <dbReference type="Proteomes" id="UP001589709"/>
    </source>
</evidence>
<sequence length="254" mass="27694">MTVGTGEWIRRFHPAPQAAAQLVCLAHAGGAASYFFPVSKALSPAVDVLAVQYPGRQERRRETPFENAELLADAVAEQLADVTGRPLALFGHSLGATVAFEVARRLEAAGITPRALFVSGRTAPSRHRTQWVHLGDDEQLLAEIVKMEGTDPAMLSDPEVVRMILPAFRGDYKAAETYRYRPGPALRCPVLALTGDADPQVTVAEAEAWREHTTGPFDLRVFPGGHFYLNQHAGDVVALIRQWMTARAGHRAPP</sequence>
<keyword evidence="5" id="KW-1185">Reference proteome</keyword>
<comment type="similarity">
    <text evidence="1">Belongs to the thioesterase family.</text>
</comment>